<dbReference type="RefSeq" id="XP_060285766.1">
    <property type="nucleotide sequence ID" value="XM_060427282.1"/>
</dbReference>
<dbReference type="Proteomes" id="UP001244011">
    <property type="component" value="Unassembled WGS sequence"/>
</dbReference>
<dbReference type="GO" id="GO:0005524">
    <property type="term" value="F:ATP binding"/>
    <property type="evidence" value="ECO:0007669"/>
    <property type="project" value="InterPro"/>
</dbReference>
<feature type="region of interest" description="Disordered" evidence="1">
    <location>
        <begin position="22"/>
        <end position="49"/>
    </location>
</feature>
<sequence length="410" mass="46017">MELNSRTIHDVVHPTAAFSQPARYDAPAPVSEPGTPSSSWSGSQLNPKNRVDSLEPLEKPLWRIDGCTGLGTQYYTIPLFLDGGPPMRFDVFIPEEAAQASRLRWILDLDAAFHTKDASRVRRLGISTHILRALQVWTVKTGISGPDSVASMYQDLPFGSRIIFENLDLNVHNIRITVARMYPLERQLVAFSRLDSTLDLPREALPEPIDISRLRVVQQLHDSVCLVRVIPDHHHHRHHIHAQEHARLWVMKALTSGTKYLYHELRALLNMEPHPNVITRPVFLVTKYCKFGGKIAVVGFVSPYHAGGSLRDSLPLLRIHGLLRLQDQLKWATQLASAVVHVRERGRMFYPDLRLDNVVLSAPSSDVVMLDFEQRGVWCEFASPEVNALEYARIIASDGPSSSSSSSSSS</sequence>
<organism evidence="3 4">
    <name type="scientific">Phialemonium atrogriseum</name>
    <dbReference type="NCBI Taxonomy" id="1093897"/>
    <lineage>
        <taxon>Eukaryota</taxon>
        <taxon>Fungi</taxon>
        <taxon>Dikarya</taxon>
        <taxon>Ascomycota</taxon>
        <taxon>Pezizomycotina</taxon>
        <taxon>Sordariomycetes</taxon>
        <taxon>Sordariomycetidae</taxon>
        <taxon>Cephalothecales</taxon>
        <taxon>Cephalothecaceae</taxon>
        <taxon>Phialemonium</taxon>
    </lineage>
</organism>
<feature type="non-terminal residue" evidence="3">
    <location>
        <position position="410"/>
    </location>
</feature>
<evidence type="ECO:0000259" key="2">
    <source>
        <dbReference type="PROSITE" id="PS50011"/>
    </source>
</evidence>
<evidence type="ECO:0000313" key="3">
    <source>
        <dbReference type="EMBL" id="KAK1769553.1"/>
    </source>
</evidence>
<dbReference type="InterPro" id="IPR000719">
    <property type="entry name" value="Prot_kinase_dom"/>
</dbReference>
<comment type="caution">
    <text evidence="3">The sequence shown here is derived from an EMBL/GenBank/DDBJ whole genome shotgun (WGS) entry which is preliminary data.</text>
</comment>
<dbReference type="Gene3D" id="1.10.510.10">
    <property type="entry name" value="Transferase(Phosphotransferase) domain 1"/>
    <property type="match status" value="1"/>
</dbReference>
<keyword evidence="4" id="KW-1185">Reference proteome</keyword>
<evidence type="ECO:0000313" key="4">
    <source>
        <dbReference type="Proteomes" id="UP001244011"/>
    </source>
</evidence>
<dbReference type="InterPro" id="IPR011009">
    <property type="entry name" value="Kinase-like_dom_sf"/>
</dbReference>
<dbReference type="GeneID" id="85310469"/>
<protein>
    <recommendedName>
        <fullName evidence="2">Protein kinase domain-containing protein</fullName>
    </recommendedName>
</protein>
<dbReference type="AlphaFoldDB" id="A0AAJ0C3N5"/>
<dbReference type="PROSITE" id="PS50011">
    <property type="entry name" value="PROTEIN_KINASE_DOM"/>
    <property type="match status" value="1"/>
</dbReference>
<feature type="compositionally biased region" description="Polar residues" evidence="1">
    <location>
        <begin position="34"/>
        <end position="47"/>
    </location>
</feature>
<accession>A0AAJ0C3N5</accession>
<proteinExistence type="predicted"/>
<reference evidence="3" key="1">
    <citation type="submission" date="2023-06" db="EMBL/GenBank/DDBJ databases">
        <title>Genome-scale phylogeny and comparative genomics of the fungal order Sordariales.</title>
        <authorList>
            <consortium name="Lawrence Berkeley National Laboratory"/>
            <person name="Hensen N."/>
            <person name="Bonometti L."/>
            <person name="Westerberg I."/>
            <person name="Brannstrom I.O."/>
            <person name="Guillou S."/>
            <person name="Cros-Aarteil S."/>
            <person name="Calhoun S."/>
            <person name="Haridas S."/>
            <person name="Kuo A."/>
            <person name="Mondo S."/>
            <person name="Pangilinan J."/>
            <person name="Riley R."/>
            <person name="Labutti K."/>
            <person name="Andreopoulos B."/>
            <person name="Lipzen A."/>
            <person name="Chen C."/>
            <person name="Yanf M."/>
            <person name="Daum C."/>
            <person name="Ng V."/>
            <person name="Clum A."/>
            <person name="Steindorff A."/>
            <person name="Ohm R."/>
            <person name="Martin F."/>
            <person name="Silar P."/>
            <person name="Natvig D."/>
            <person name="Lalanne C."/>
            <person name="Gautier V."/>
            <person name="Ament-Velasquez S.L."/>
            <person name="Kruys A."/>
            <person name="Hutchinson M.I."/>
            <person name="Powell A.J."/>
            <person name="Barry K."/>
            <person name="Miller A.N."/>
            <person name="Grigoriev I.V."/>
            <person name="Debuchy R."/>
            <person name="Gladieux P."/>
            <person name="Thoren M.H."/>
            <person name="Johannesson H."/>
        </authorList>
    </citation>
    <scope>NUCLEOTIDE SEQUENCE</scope>
    <source>
        <strain evidence="3">8032-3</strain>
    </source>
</reference>
<name>A0AAJ0C3N5_9PEZI</name>
<evidence type="ECO:0000256" key="1">
    <source>
        <dbReference type="SAM" id="MobiDB-lite"/>
    </source>
</evidence>
<gene>
    <name evidence="3" type="ORF">QBC33DRAFT_531158</name>
</gene>
<feature type="domain" description="Protein kinase" evidence="2">
    <location>
        <begin position="214"/>
        <end position="410"/>
    </location>
</feature>
<dbReference type="EMBL" id="MU839002">
    <property type="protein sequence ID" value="KAK1769553.1"/>
    <property type="molecule type" value="Genomic_DNA"/>
</dbReference>
<dbReference type="SUPFAM" id="SSF56112">
    <property type="entry name" value="Protein kinase-like (PK-like)"/>
    <property type="match status" value="1"/>
</dbReference>
<dbReference type="GO" id="GO:0004672">
    <property type="term" value="F:protein kinase activity"/>
    <property type="evidence" value="ECO:0007669"/>
    <property type="project" value="InterPro"/>
</dbReference>